<name>A0A8S5R138_9CAUD</name>
<sequence length="80" mass="9291">MTKTMLTTKDNPFDPFDQFDSWFMYDTQNGYNTCGLIARIAHTSNALSDAENDKEVERAIEEIIFYDPTSNYVRLVKDIN</sequence>
<accession>A0A8S5R138</accession>
<proteinExistence type="predicted"/>
<evidence type="ECO:0000313" key="1">
    <source>
        <dbReference type="EMBL" id="DAE25207.1"/>
    </source>
</evidence>
<organism evidence="1">
    <name type="scientific">Siphoviridae sp. ctWWc42</name>
    <dbReference type="NCBI Taxonomy" id="2826361"/>
    <lineage>
        <taxon>Viruses</taxon>
        <taxon>Duplodnaviria</taxon>
        <taxon>Heunggongvirae</taxon>
        <taxon>Uroviricota</taxon>
        <taxon>Caudoviricetes</taxon>
    </lineage>
</organism>
<reference evidence="1" key="1">
    <citation type="journal article" date="2021" name="Proc. Natl. Acad. Sci. U.S.A.">
        <title>A Catalog of Tens of Thousands of Viruses from Human Metagenomes Reveals Hidden Associations with Chronic Diseases.</title>
        <authorList>
            <person name="Tisza M.J."/>
            <person name="Buck C.B."/>
        </authorList>
    </citation>
    <scope>NUCLEOTIDE SEQUENCE</scope>
    <source>
        <strain evidence="1">CtWWc42</strain>
    </source>
</reference>
<dbReference type="EMBL" id="BK015795">
    <property type="protein sequence ID" value="DAE25207.1"/>
    <property type="molecule type" value="Genomic_DNA"/>
</dbReference>
<protein>
    <submittedName>
        <fullName evidence="1">Uncharacterized protein</fullName>
    </submittedName>
</protein>